<dbReference type="PATRIC" id="fig|213585.10.peg.2974"/>
<name>A0A0E3LUM7_METMZ</name>
<organism evidence="4 5">
    <name type="scientific">Methanosarcina mazei S-6</name>
    <dbReference type="NCBI Taxonomy" id="213585"/>
    <lineage>
        <taxon>Archaea</taxon>
        <taxon>Methanobacteriati</taxon>
        <taxon>Methanobacteriota</taxon>
        <taxon>Stenosarchaea group</taxon>
        <taxon>Methanomicrobia</taxon>
        <taxon>Methanosarcinales</taxon>
        <taxon>Methanosarcinaceae</taxon>
        <taxon>Methanosarcina</taxon>
    </lineage>
</organism>
<dbReference type="Proteomes" id="UP000033097">
    <property type="component" value="Chromosome"/>
</dbReference>
<comment type="similarity">
    <text evidence="1">Belongs to the glutaredoxin family.</text>
</comment>
<evidence type="ECO:0000313" key="4">
    <source>
        <dbReference type="EMBL" id="AKB65541.1"/>
    </source>
</evidence>
<sequence>MFLELQIRSTYLYLEINNRNGNYNLSFWRYLSTVKVTLIHATWCTACPATRRFWNDLKSKYDFEYEEIDVESQEGQALIDKYGIVGVPTTLIDGEPAFTGLPKKAEAIARIT</sequence>
<evidence type="ECO:0000259" key="3">
    <source>
        <dbReference type="Pfam" id="PF13192"/>
    </source>
</evidence>
<protein>
    <submittedName>
        <fullName evidence="4">Thioredoxin</fullName>
    </submittedName>
</protein>
<keyword evidence="2" id="KW-0249">Electron transport</keyword>
<evidence type="ECO:0000313" key="5">
    <source>
        <dbReference type="Proteomes" id="UP000033097"/>
    </source>
</evidence>
<dbReference type="Gene3D" id="3.40.30.10">
    <property type="entry name" value="Glutaredoxin"/>
    <property type="match status" value="1"/>
</dbReference>
<accession>A0A0E3LUM7</accession>
<dbReference type="Pfam" id="PF13192">
    <property type="entry name" value="Thioredoxin_3"/>
    <property type="match status" value="1"/>
</dbReference>
<evidence type="ECO:0000256" key="2">
    <source>
        <dbReference type="ARBA" id="ARBA00022982"/>
    </source>
</evidence>
<gene>
    <name evidence="4" type="ORF">MSMAS_2345</name>
</gene>
<dbReference type="InterPro" id="IPR017937">
    <property type="entry name" value="Thioredoxin_CS"/>
</dbReference>
<feature type="domain" description="Thioredoxin-like fold" evidence="3">
    <location>
        <begin position="35"/>
        <end position="107"/>
    </location>
</feature>
<dbReference type="KEGG" id="mmj:MSMAS_2345"/>
<reference evidence="4 5" key="1">
    <citation type="submission" date="2014-07" db="EMBL/GenBank/DDBJ databases">
        <title>Methanogenic archaea and the global carbon cycle.</title>
        <authorList>
            <person name="Henriksen J.R."/>
            <person name="Luke J."/>
            <person name="Reinhart S."/>
            <person name="Benedict M.N."/>
            <person name="Youngblut N.D."/>
            <person name="Metcalf M.E."/>
            <person name="Whitaker R.J."/>
            <person name="Metcalf W.W."/>
        </authorList>
    </citation>
    <scope>NUCLEOTIDE SEQUENCE [LARGE SCALE GENOMIC DNA]</scope>
    <source>
        <strain evidence="4 5">S-6</strain>
    </source>
</reference>
<dbReference type="PROSITE" id="PS00194">
    <property type="entry name" value="THIOREDOXIN_1"/>
    <property type="match status" value="1"/>
</dbReference>
<dbReference type="InterPro" id="IPR036249">
    <property type="entry name" value="Thioredoxin-like_sf"/>
</dbReference>
<dbReference type="RefSeq" id="WP_011034278.1">
    <property type="nucleotide sequence ID" value="NZ_CP009512.1"/>
</dbReference>
<dbReference type="InterPro" id="IPR012336">
    <property type="entry name" value="Thioredoxin-like_fold"/>
</dbReference>
<proteinExistence type="inferred from homology"/>
<evidence type="ECO:0000256" key="1">
    <source>
        <dbReference type="ARBA" id="ARBA00007787"/>
    </source>
</evidence>
<dbReference type="HOGENOM" id="CLU_090389_20_3_2"/>
<dbReference type="STRING" id="213585.MSMAS_2345"/>
<keyword evidence="2" id="KW-0813">Transport</keyword>
<dbReference type="AlphaFoldDB" id="A0A0E3LUM7"/>
<dbReference type="GeneID" id="24851753"/>
<dbReference type="EMBL" id="CP009512">
    <property type="protein sequence ID" value="AKB65541.1"/>
    <property type="molecule type" value="Genomic_DNA"/>
</dbReference>
<dbReference type="SUPFAM" id="SSF52833">
    <property type="entry name" value="Thioredoxin-like"/>
    <property type="match status" value="1"/>
</dbReference>